<evidence type="ECO:0000256" key="4">
    <source>
        <dbReference type="ARBA" id="ARBA00023054"/>
    </source>
</evidence>
<dbReference type="EMBL" id="JAMQYH010000003">
    <property type="protein sequence ID" value="KAJ1694767.1"/>
    <property type="molecule type" value="Genomic_DNA"/>
</dbReference>
<dbReference type="GO" id="GO:0005730">
    <property type="term" value="C:nucleolus"/>
    <property type="evidence" value="ECO:0007669"/>
    <property type="project" value="UniProtKB-SubCell"/>
</dbReference>
<name>A0A9Q0HQK3_9POAL</name>
<proteinExistence type="inferred from homology"/>
<feature type="compositionally biased region" description="Acidic residues" evidence="6">
    <location>
        <begin position="81"/>
        <end position="98"/>
    </location>
</feature>
<evidence type="ECO:0008006" key="9">
    <source>
        <dbReference type="Google" id="ProtNLM"/>
    </source>
</evidence>
<evidence type="ECO:0000256" key="6">
    <source>
        <dbReference type="SAM" id="MobiDB-lite"/>
    </source>
</evidence>
<sequence>MKSQRSNLRTARIVPTIQFLSFLFPYKLRFQSTTLNPNLFFSSSLCRSACGFNLQLHSTNFKLEVMVDLKVNDITDKAIENEESEPESEPESESEDGEEKPSTEPSKDAIYNSEALLEKLEDIAWPKKIDWTQKLTINHQQGDKIDVNDDLARELAFYTQALDSTRVAFSKFEKLGMPFLRPQDYYAEMVKSDSHMLKIKDKLLFEKKKIEEAEERRKMRENKKIAKQVQAEKLREREKRKKDEIESVKKWRKQREREGFAKGEKGNEVFGFEDGEDEVYDKVRKKRPGVAPGDRSGGKNKGKSKAREKRDKKFGFGGRKALKKQNTAETTNDFRGFNKGEMGVNKKQKRF</sequence>
<evidence type="ECO:0000256" key="2">
    <source>
        <dbReference type="ARBA" id="ARBA00007336"/>
    </source>
</evidence>
<gene>
    <name evidence="7" type="ORF">LUZ63_011465</name>
</gene>
<dbReference type="Pfam" id="PF05890">
    <property type="entry name" value="Ebp2"/>
    <property type="match status" value="1"/>
</dbReference>
<evidence type="ECO:0000256" key="1">
    <source>
        <dbReference type="ARBA" id="ARBA00004604"/>
    </source>
</evidence>
<dbReference type="GO" id="GO:0042273">
    <property type="term" value="P:ribosomal large subunit biogenesis"/>
    <property type="evidence" value="ECO:0007669"/>
    <property type="project" value="TreeGrafter"/>
</dbReference>
<keyword evidence="5" id="KW-0539">Nucleus</keyword>
<dbReference type="InterPro" id="IPR008610">
    <property type="entry name" value="Ebp2"/>
</dbReference>
<protein>
    <recommendedName>
        <fullName evidence="9">rRNA processing protein EBP2</fullName>
    </recommendedName>
</protein>
<feature type="compositionally biased region" description="Basic residues" evidence="6">
    <location>
        <begin position="298"/>
        <end position="307"/>
    </location>
</feature>
<comment type="similarity">
    <text evidence="2">Belongs to the EBP2 family.</text>
</comment>
<feature type="region of interest" description="Disordered" evidence="6">
    <location>
        <begin position="215"/>
        <end position="269"/>
    </location>
</feature>
<feature type="compositionally biased region" description="Polar residues" evidence="6">
    <location>
        <begin position="324"/>
        <end position="333"/>
    </location>
</feature>
<keyword evidence="4" id="KW-0175">Coiled coil</keyword>
<feature type="region of interest" description="Disordered" evidence="6">
    <location>
        <begin position="281"/>
        <end position="351"/>
    </location>
</feature>
<dbReference type="PANTHER" id="PTHR13028:SF0">
    <property type="entry name" value="RRNA-PROCESSING PROTEIN EBP2-RELATED"/>
    <property type="match status" value="1"/>
</dbReference>
<dbReference type="AlphaFoldDB" id="A0A9Q0HQK3"/>
<organism evidence="7 8">
    <name type="scientific">Rhynchospora breviuscula</name>
    <dbReference type="NCBI Taxonomy" id="2022672"/>
    <lineage>
        <taxon>Eukaryota</taxon>
        <taxon>Viridiplantae</taxon>
        <taxon>Streptophyta</taxon>
        <taxon>Embryophyta</taxon>
        <taxon>Tracheophyta</taxon>
        <taxon>Spermatophyta</taxon>
        <taxon>Magnoliopsida</taxon>
        <taxon>Liliopsida</taxon>
        <taxon>Poales</taxon>
        <taxon>Cyperaceae</taxon>
        <taxon>Cyperoideae</taxon>
        <taxon>Rhynchosporeae</taxon>
        <taxon>Rhynchospora</taxon>
    </lineage>
</organism>
<dbReference type="GO" id="GO:0006364">
    <property type="term" value="P:rRNA processing"/>
    <property type="evidence" value="ECO:0007669"/>
    <property type="project" value="TreeGrafter"/>
</dbReference>
<comment type="subcellular location">
    <subcellularLocation>
        <location evidence="1">Nucleus</location>
        <location evidence="1">Nucleolus</location>
    </subcellularLocation>
</comment>
<evidence type="ECO:0000313" key="7">
    <source>
        <dbReference type="EMBL" id="KAJ1694767.1"/>
    </source>
</evidence>
<dbReference type="GO" id="GO:0030687">
    <property type="term" value="C:preribosome, large subunit precursor"/>
    <property type="evidence" value="ECO:0007669"/>
    <property type="project" value="TreeGrafter"/>
</dbReference>
<keyword evidence="8" id="KW-1185">Reference proteome</keyword>
<dbReference type="Proteomes" id="UP001151287">
    <property type="component" value="Unassembled WGS sequence"/>
</dbReference>
<accession>A0A9Q0HQK3</accession>
<feature type="compositionally biased region" description="Basic and acidic residues" evidence="6">
    <location>
        <begin position="215"/>
        <end position="267"/>
    </location>
</feature>
<evidence type="ECO:0000256" key="5">
    <source>
        <dbReference type="ARBA" id="ARBA00023242"/>
    </source>
</evidence>
<dbReference type="OrthoDB" id="443772at2759"/>
<dbReference type="GO" id="GO:0034399">
    <property type="term" value="C:nuclear periphery"/>
    <property type="evidence" value="ECO:0007669"/>
    <property type="project" value="TreeGrafter"/>
</dbReference>
<dbReference type="PANTHER" id="PTHR13028">
    <property type="entry name" value="RRNA PROCESSING PROTEIN EBNA1-BINDING PROTEIN-RELATED"/>
    <property type="match status" value="1"/>
</dbReference>
<keyword evidence="3" id="KW-0690">Ribosome biogenesis</keyword>
<evidence type="ECO:0000256" key="3">
    <source>
        <dbReference type="ARBA" id="ARBA00022517"/>
    </source>
</evidence>
<reference evidence="7" key="1">
    <citation type="journal article" date="2022" name="Cell">
        <title>Repeat-based holocentromeres influence genome architecture and karyotype evolution.</title>
        <authorList>
            <person name="Hofstatter P.G."/>
            <person name="Thangavel G."/>
            <person name="Lux T."/>
            <person name="Neumann P."/>
            <person name="Vondrak T."/>
            <person name="Novak P."/>
            <person name="Zhang M."/>
            <person name="Costa L."/>
            <person name="Castellani M."/>
            <person name="Scott A."/>
            <person name="Toegelov H."/>
            <person name="Fuchs J."/>
            <person name="Mata-Sucre Y."/>
            <person name="Dias Y."/>
            <person name="Vanzela A.L.L."/>
            <person name="Huettel B."/>
            <person name="Almeida C.C.S."/>
            <person name="Simkova H."/>
            <person name="Souza G."/>
            <person name="Pedrosa-Harand A."/>
            <person name="Macas J."/>
            <person name="Mayer K.F.X."/>
            <person name="Houben A."/>
            <person name="Marques A."/>
        </authorList>
    </citation>
    <scope>NUCLEOTIDE SEQUENCE</scope>
    <source>
        <strain evidence="7">RhyBre1mFocal</strain>
    </source>
</reference>
<evidence type="ECO:0000313" key="8">
    <source>
        <dbReference type="Proteomes" id="UP001151287"/>
    </source>
</evidence>
<comment type="caution">
    <text evidence="7">The sequence shown here is derived from an EMBL/GenBank/DDBJ whole genome shotgun (WGS) entry which is preliminary data.</text>
</comment>
<feature type="region of interest" description="Disordered" evidence="6">
    <location>
        <begin position="78"/>
        <end position="108"/>
    </location>
</feature>